<dbReference type="Proteomes" id="UP000192656">
    <property type="component" value="Unassembled WGS sequence"/>
</dbReference>
<dbReference type="RefSeq" id="WP_084410347.1">
    <property type="nucleotide sequence ID" value="NZ_FWXR01000010.1"/>
</dbReference>
<dbReference type="PANTHER" id="PTHR33751:SF9">
    <property type="entry name" value="CYTOCHROME C4"/>
    <property type="match status" value="1"/>
</dbReference>
<dbReference type="Pfam" id="PF13442">
    <property type="entry name" value="Cytochrome_CBB3"/>
    <property type="match status" value="1"/>
</dbReference>
<reference evidence="8 9" key="1">
    <citation type="submission" date="2017-04" db="EMBL/GenBank/DDBJ databases">
        <authorList>
            <person name="Afonso C.L."/>
            <person name="Miller P.J."/>
            <person name="Scott M.A."/>
            <person name="Spackman E."/>
            <person name="Goraichik I."/>
            <person name="Dimitrov K.M."/>
            <person name="Suarez D.L."/>
            <person name="Swayne D.E."/>
        </authorList>
    </citation>
    <scope>NUCLEOTIDE SEQUENCE [LARGE SCALE GENOMIC DNA]</scope>
    <source>
        <strain evidence="8 9">CGMCC 1.10972</strain>
    </source>
</reference>
<evidence type="ECO:0000313" key="9">
    <source>
        <dbReference type="Proteomes" id="UP000192656"/>
    </source>
</evidence>
<accession>A0A1W2CHT8</accession>
<feature type="domain" description="Cytochrome c" evidence="7">
    <location>
        <begin position="188"/>
        <end position="276"/>
    </location>
</feature>
<dbReference type="PROSITE" id="PS51007">
    <property type="entry name" value="CYTC"/>
    <property type="match status" value="3"/>
</dbReference>
<evidence type="ECO:0000313" key="8">
    <source>
        <dbReference type="EMBL" id="SMC84779.1"/>
    </source>
</evidence>
<dbReference type="GO" id="GO:0009055">
    <property type="term" value="F:electron transfer activity"/>
    <property type="evidence" value="ECO:0007669"/>
    <property type="project" value="InterPro"/>
</dbReference>
<evidence type="ECO:0000256" key="3">
    <source>
        <dbReference type="ARBA" id="ARBA00022723"/>
    </source>
</evidence>
<keyword evidence="2 6" id="KW-0349">Heme</keyword>
<dbReference type="AlphaFoldDB" id="A0A1W2CHT8"/>
<dbReference type="InterPro" id="IPR036909">
    <property type="entry name" value="Cyt_c-like_dom_sf"/>
</dbReference>
<feature type="domain" description="Cytochrome c" evidence="7">
    <location>
        <begin position="77"/>
        <end position="163"/>
    </location>
</feature>
<keyword evidence="1" id="KW-0813">Transport</keyword>
<dbReference type="STRING" id="937218.SAMN06297251_11062"/>
<organism evidence="8 9">
    <name type="scientific">Fulvimarina manganoxydans</name>
    <dbReference type="NCBI Taxonomy" id="937218"/>
    <lineage>
        <taxon>Bacteria</taxon>
        <taxon>Pseudomonadati</taxon>
        <taxon>Pseudomonadota</taxon>
        <taxon>Alphaproteobacteria</taxon>
        <taxon>Hyphomicrobiales</taxon>
        <taxon>Aurantimonadaceae</taxon>
        <taxon>Fulvimarina</taxon>
    </lineage>
</organism>
<keyword evidence="3 6" id="KW-0479">Metal-binding</keyword>
<gene>
    <name evidence="8" type="ORF">SAMN06297251_11062</name>
</gene>
<protein>
    <submittedName>
        <fullName evidence="8">Cytochrome C oxidase, cbb3-type, subunit III</fullName>
    </submittedName>
</protein>
<dbReference type="EMBL" id="FWXR01000010">
    <property type="protein sequence ID" value="SMC84779.1"/>
    <property type="molecule type" value="Genomic_DNA"/>
</dbReference>
<dbReference type="PANTHER" id="PTHR33751">
    <property type="entry name" value="CBB3-TYPE CYTOCHROME C OXIDASE SUBUNIT FIXP"/>
    <property type="match status" value="1"/>
</dbReference>
<sequence>MKKRIAFTLTWKRIAGLLAAGVAAALAVSLSGLVSIAASSGHFAPVGWFLHWTMQNAVARQSLGISVPEDIDLSDPALVQRAAGHFATGCAPCHGAPGIEQSPVVLSMTPHPPRLEGQIGEWADRELFWILKHGIKYSGMPAWPTQERDDEVWAQVAFLRAYPEMSPQTYADLALGGERGTIDEGVEGSETAGFDGITADALTDCARCHGRDGLGRGEGASAGAFPVIAGQSEAYLKATLQAYDLGFRHSGFMQPPASRYPDEVLDALAVWYSEQPLPGPAMPAQSDGAQTTAADPRGDIAPETAMDDGIPPQIFPTANRSDAAFSIEAAAGGLPEGDEAALLDLGRTIAEQGIPSRKIPACNSCHAKEGRAKNDLYPYLGGQPAWYIDTHLHLWKEGTRSGTRFAHLMDKIAIQMTDEQIEAVSAWYASRPLGQ</sequence>
<evidence type="ECO:0000256" key="6">
    <source>
        <dbReference type="PROSITE-ProRule" id="PRU00433"/>
    </source>
</evidence>
<dbReference type="InterPro" id="IPR050597">
    <property type="entry name" value="Cytochrome_c_Oxidase_Subunit"/>
</dbReference>
<evidence type="ECO:0000256" key="4">
    <source>
        <dbReference type="ARBA" id="ARBA00022982"/>
    </source>
</evidence>
<evidence type="ECO:0000256" key="2">
    <source>
        <dbReference type="ARBA" id="ARBA00022617"/>
    </source>
</evidence>
<dbReference type="GO" id="GO:0020037">
    <property type="term" value="F:heme binding"/>
    <property type="evidence" value="ECO:0007669"/>
    <property type="project" value="InterPro"/>
</dbReference>
<dbReference type="SUPFAM" id="SSF46626">
    <property type="entry name" value="Cytochrome c"/>
    <property type="match status" value="3"/>
</dbReference>
<keyword evidence="9" id="KW-1185">Reference proteome</keyword>
<name>A0A1W2CHT8_9HYPH</name>
<keyword evidence="5 6" id="KW-0408">Iron</keyword>
<proteinExistence type="predicted"/>
<dbReference type="Gene3D" id="1.10.760.10">
    <property type="entry name" value="Cytochrome c-like domain"/>
    <property type="match status" value="3"/>
</dbReference>
<feature type="domain" description="Cytochrome c" evidence="7">
    <location>
        <begin position="341"/>
        <end position="432"/>
    </location>
</feature>
<dbReference type="InterPro" id="IPR009056">
    <property type="entry name" value="Cyt_c-like_dom"/>
</dbReference>
<dbReference type="OrthoDB" id="9773456at2"/>
<evidence type="ECO:0000259" key="7">
    <source>
        <dbReference type="PROSITE" id="PS51007"/>
    </source>
</evidence>
<dbReference type="GO" id="GO:0046872">
    <property type="term" value="F:metal ion binding"/>
    <property type="evidence" value="ECO:0007669"/>
    <property type="project" value="UniProtKB-KW"/>
</dbReference>
<keyword evidence="4" id="KW-0249">Electron transport</keyword>
<evidence type="ECO:0000256" key="5">
    <source>
        <dbReference type="ARBA" id="ARBA00023004"/>
    </source>
</evidence>
<evidence type="ECO:0000256" key="1">
    <source>
        <dbReference type="ARBA" id="ARBA00022448"/>
    </source>
</evidence>